<dbReference type="Pfam" id="PF13439">
    <property type="entry name" value="Glyco_transf_4"/>
    <property type="match status" value="1"/>
</dbReference>
<dbReference type="Pfam" id="PF00534">
    <property type="entry name" value="Glycos_transf_1"/>
    <property type="match status" value="1"/>
</dbReference>
<proteinExistence type="predicted"/>
<dbReference type="PANTHER" id="PTHR12526:SF630">
    <property type="entry name" value="GLYCOSYLTRANSFERASE"/>
    <property type="match status" value="1"/>
</dbReference>
<dbReference type="Proteomes" id="UP000664044">
    <property type="component" value="Unassembled WGS sequence"/>
</dbReference>
<evidence type="ECO:0000259" key="2">
    <source>
        <dbReference type="Pfam" id="PF13439"/>
    </source>
</evidence>
<dbReference type="Gene3D" id="3.40.50.2000">
    <property type="entry name" value="Glycogen Phosphorylase B"/>
    <property type="match status" value="2"/>
</dbReference>
<evidence type="ECO:0000313" key="3">
    <source>
        <dbReference type="EMBL" id="MBO0353299.1"/>
    </source>
</evidence>
<dbReference type="PANTHER" id="PTHR12526">
    <property type="entry name" value="GLYCOSYLTRANSFERASE"/>
    <property type="match status" value="1"/>
</dbReference>
<dbReference type="RefSeq" id="WP_207031893.1">
    <property type="nucleotide sequence ID" value="NZ_JAFLNL010000002.1"/>
</dbReference>
<protein>
    <submittedName>
        <fullName evidence="3">Glycosyltransferase family 4 protein</fullName>
    </submittedName>
</protein>
<keyword evidence="4" id="KW-1185">Reference proteome</keyword>
<dbReference type="EMBL" id="JAFLNL010000002">
    <property type="protein sequence ID" value="MBO0353299.1"/>
    <property type="molecule type" value="Genomic_DNA"/>
</dbReference>
<comment type="caution">
    <text evidence="3">The sequence shown here is derived from an EMBL/GenBank/DDBJ whole genome shotgun (WGS) entry which is preliminary data.</text>
</comment>
<evidence type="ECO:0000313" key="4">
    <source>
        <dbReference type="Proteomes" id="UP000664044"/>
    </source>
</evidence>
<name>A0ABS3G1L5_9FLAO</name>
<reference evidence="3 4" key="1">
    <citation type="submission" date="2021-03" db="EMBL/GenBank/DDBJ databases">
        <title>Muricauda lutimaris sp. nov. and Muricauda ruestringensis sp. nov, two marine members of the Flavobacteriaceae isolated from deep sea sediments of Western Pacific.</title>
        <authorList>
            <person name="Zhao S."/>
            <person name="Liu R."/>
        </authorList>
    </citation>
    <scope>NUCLEOTIDE SEQUENCE [LARGE SCALE GENOMIC DNA]</scope>
    <source>
        <strain evidence="3 4">BC31-1-A7</strain>
    </source>
</reference>
<gene>
    <name evidence="3" type="ORF">J0656_04660</name>
</gene>
<evidence type="ECO:0000259" key="1">
    <source>
        <dbReference type="Pfam" id="PF00534"/>
    </source>
</evidence>
<dbReference type="InterPro" id="IPR001296">
    <property type="entry name" value="Glyco_trans_1"/>
</dbReference>
<accession>A0ABS3G1L5</accession>
<feature type="domain" description="Glycosyltransferase subfamily 4-like N-terminal" evidence="2">
    <location>
        <begin position="13"/>
        <end position="166"/>
    </location>
</feature>
<feature type="domain" description="Glycosyl transferase family 1" evidence="1">
    <location>
        <begin position="173"/>
        <end position="330"/>
    </location>
</feature>
<dbReference type="CDD" id="cd03801">
    <property type="entry name" value="GT4_PimA-like"/>
    <property type="match status" value="1"/>
</dbReference>
<sequence>MKILTIINSLGTGGAEKLIVDMLPHFEQNGHTIDLLLLLKDDNSIFTSQVENKGINIIYSPHSLYSFKNILFIRRLLKNYDIAHVHLFPAQYWTALTFSPTPIVVTEHCTTNRRRKYKFLWPIERITYGRYRKIVAISEKAQNTLKSWLKLSKSKFLVINNGIDLDTFYNAKSKSIVGIPNDSIKIIMIGRFNPTKDQPTAIKAMSLLPDNYHLILVGDGSLKNDCIRLSEKIKVSERVHFLGKRSDIAELLKSCDLNLISSHSEGLSISSLEALASGKPLICSDVPGLREINTNIGLLFEDNNFKELAKQILRIINDNELYNKVVENSLKKVASYSIKQTAEQHINLYHKILNK</sequence>
<dbReference type="InterPro" id="IPR028098">
    <property type="entry name" value="Glyco_trans_4-like_N"/>
</dbReference>
<organism evidence="3 4">
    <name type="scientific">Flagellimonas aurea</name>
    <dbReference type="NCBI Taxonomy" id="2915619"/>
    <lineage>
        <taxon>Bacteria</taxon>
        <taxon>Pseudomonadati</taxon>
        <taxon>Bacteroidota</taxon>
        <taxon>Flavobacteriia</taxon>
        <taxon>Flavobacteriales</taxon>
        <taxon>Flavobacteriaceae</taxon>
        <taxon>Flagellimonas</taxon>
    </lineage>
</organism>
<dbReference type="SUPFAM" id="SSF53756">
    <property type="entry name" value="UDP-Glycosyltransferase/glycogen phosphorylase"/>
    <property type="match status" value="1"/>
</dbReference>